<dbReference type="RefSeq" id="WP_209810033.1">
    <property type="nucleotide sequence ID" value="NZ_JAGGKT010000004.1"/>
</dbReference>
<organism evidence="1 2">
    <name type="scientific">Ammoniphilus resinae</name>
    <dbReference type="NCBI Taxonomy" id="861532"/>
    <lineage>
        <taxon>Bacteria</taxon>
        <taxon>Bacillati</taxon>
        <taxon>Bacillota</taxon>
        <taxon>Bacilli</taxon>
        <taxon>Bacillales</taxon>
        <taxon>Paenibacillaceae</taxon>
        <taxon>Aneurinibacillus group</taxon>
        <taxon>Ammoniphilus</taxon>
    </lineage>
</organism>
<protein>
    <submittedName>
        <fullName evidence="1">Uncharacterized protein</fullName>
    </submittedName>
</protein>
<proteinExistence type="predicted"/>
<evidence type="ECO:0000313" key="2">
    <source>
        <dbReference type="Proteomes" id="UP001519343"/>
    </source>
</evidence>
<name>A0ABS4GNX5_9BACL</name>
<sequence length="96" mass="11115">MKTVNDIESIIDSGMENLEIFKLDRDTALLNLFEYHEKTCKQFASELASDDIRKRHSARKSLQNLPAVLEIITEKILQKNTSNKKIMKINLLILKI</sequence>
<evidence type="ECO:0000313" key="1">
    <source>
        <dbReference type="EMBL" id="MBP1931969.1"/>
    </source>
</evidence>
<dbReference type="Proteomes" id="UP001519343">
    <property type="component" value="Unassembled WGS sequence"/>
</dbReference>
<dbReference type="EMBL" id="JAGGKT010000004">
    <property type="protein sequence ID" value="MBP1931969.1"/>
    <property type="molecule type" value="Genomic_DNA"/>
</dbReference>
<accession>A0ABS4GNX5</accession>
<comment type="caution">
    <text evidence="1">The sequence shown here is derived from an EMBL/GenBank/DDBJ whole genome shotgun (WGS) entry which is preliminary data.</text>
</comment>
<reference evidence="1 2" key="1">
    <citation type="submission" date="2021-03" db="EMBL/GenBank/DDBJ databases">
        <title>Genomic Encyclopedia of Type Strains, Phase IV (KMG-IV): sequencing the most valuable type-strain genomes for metagenomic binning, comparative biology and taxonomic classification.</title>
        <authorList>
            <person name="Goeker M."/>
        </authorList>
    </citation>
    <scope>NUCLEOTIDE SEQUENCE [LARGE SCALE GENOMIC DNA]</scope>
    <source>
        <strain evidence="1 2">DSM 24738</strain>
    </source>
</reference>
<gene>
    <name evidence="1" type="ORF">J2Z37_001970</name>
</gene>
<keyword evidence="2" id="KW-1185">Reference proteome</keyword>